<dbReference type="Pfam" id="PF00067">
    <property type="entry name" value="p450"/>
    <property type="match status" value="1"/>
</dbReference>
<evidence type="ECO:0000256" key="8">
    <source>
        <dbReference type="RuleBase" id="RU000461"/>
    </source>
</evidence>
<dbReference type="Gene3D" id="1.10.630.10">
    <property type="entry name" value="Cytochrome P450"/>
    <property type="match status" value="1"/>
</dbReference>
<reference evidence="10" key="1">
    <citation type="submission" date="2016-11" db="EMBL/GenBank/DDBJ databases">
        <authorList>
            <person name="Varghese N."/>
            <person name="Submissions S."/>
        </authorList>
    </citation>
    <scope>NUCLEOTIDE SEQUENCE [LARGE SCALE GENOMIC DNA]</scope>
    <source>
        <strain evidence="10">DSM 22363</strain>
    </source>
</reference>
<dbReference type="GO" id="GO:0005506">
    <property type="term" value="F:iron ion binding"/>
    <property type="evidence" value="ECO:0007669"/>
    <property type="project" value="InterPro"/>
</dbReference>
<dbReference type="PRINTS" id="PR00385">
    <property type="entry name" value="P450"/>
</dbReference>
<comment type="function">
    <text evidence="7">Cytochromes P450 are a group of heme-thiolate monooxygenases. They oxidize a variety of structurally unrelated compounds, including steroids, fatty acids, and xenobiotics.</text>
</comment>
<dbReference type="OrthoDB" id="5522954at2"/>
<evidence type="ECO:0000313" key="10">
    <source>
        <dbReference type="Proteomes" id="UP000185192"/>
    </source>
</evidence>
<dbReference type="EMBL" id="FSQW01000001">
    <property type="protein sequence ID" value="SIN65087.1"/>
    <property type="molecule type" value="Genomic_DNA"/>
</dbReference>
<comment type="similarity">
    <text evidence="1 8">Belongs to the cytochrome P450 family.</text>
</comment>
<evidence type="ECO:0000256" key="5">
    <source>
        <dbReference type="ARBA" id="ARBA00023004"/>
    </source>
</evidence>
<proteinExistence type="inferred from homology"/>
<keyword evidence="6 8" id="KW-0503">Monooxygenase</keyword>
<sequence length="416" mass="46439">MKTLEEINATSSENLADPYPYYERLRREAPVFRDPKTGIISVSTYDLALEVNKKPKVFSSNFSALLNSGGAGNLSDEEEAILSEGMRRCDTMLTADPPEHARYKRIAMQALPHTRVMAMAPYITEVTNDLIDTFVDEGKVEFKSRFAEMLPGIVIADALGVPREDIPMFQGWVRAAILRLNGNARPEERPALARSEIDMQKYFLKAMAERRDNPGDDIVSDLIQASLSTGEGERPLEEPEIYSIVQQIFTAGQEATAHALTYALAQLLSHPEQLEAVLEDDELMANMIEETVRHLSPSHNMWRIVKEDTELGGVALKAGEPMLVRYGSANRDEGKFETAGQFDVRRENAKSHIAFGAGVHTCLGMTLARLEMFTALPIILKRLNNLRFADPDKPFEFAASHILRGVQSLELVFDPD</sequence>
<dbReference type="GO" id="GO:0020037">
    <property type="term" value="F:heme binding"/>
    <property type="evidence" value="ECO:0007669"/>
    <property type="project" value="InterPro"/>
</dbReference>
<dbReference type="InterPro" id="IPR002397">
    <property type="entry name" value="Cyt_P450_B"/>
</dbReference>
<name>A0A1N6D321_9SPHN</name>
<keyword evidence="5 8" id="KW-0408">Iron</keyword>
<dbReference type="InterPro" id="IPR036396">
    <property type="entry name" value="Cyt_P450_sf"/>
</dbReference>
<dbReference type="GO" id="GO:0004497">
    <property type="term" value="F:monooxygenase activity"/>
    <property type="evidence" value="ECO:0007669"/>
    <property type="project" value="UniProtKB-KW"/>
</dbReference>
<keyword evidence="4 8" id="KW-0560">Oxidoreductase</keyword>
<accession>A0A1N6D321</accession>
<dbReference type="PROSITE" id="PS00086">
    <property type="entry name" value="CYTOCHROME_P450"/>
    <property type="match status" value="1"/>
</dbReference>
<protein>
    <submittedName>
        <fullName evidence="9">Cytochrome P450</fullName>
    </submittedName>
</protein>
<dbReference type="FunFam" id="1.10.630.10:FF:000018">
    <property type="entry name" value="Cytochrome P450 monooxygenase"/>
    <property type="match status" value="1"/>
</dbReference>
<evidence type="ECO:0000313" key="9">
    <source>
        <dbReference type="EMBL" id="SIN65087.1"/>
    </source>
</evidence>
<evidence type="ECO:0000256" key="3">
    <source>
        <dbReference type="ARBA" id="ARBA00022723"/>
    </source>
</evidence>
<evidence type="ECO:0000256" key="1">
    <source>
        <dbReference type="ARBA" id="ARBA00010617"/>
    </source>
</evidence>
<gene>
    <name evidence="9" type="ORF">SAMN02745824_1471</name>
</gene>
<evidence type="ECO:0000256" key="4">
    <source>
        <dbReference type="ARBA" id="ARBA00023002"/>
    </source>
</evidence>
<dbReference type="InterPro" id="IPR001128">
    <property type="entry name" value="Cyt_P450"/>
</dbReference>
<keyword evidence="3 8" id="KW-0479">Metal-binding</keyword>
<dbReference type="PANTHER" id="PTHR46696">
    <property type="entry name" value="P450, PUTATIVE (EUROFUNG)-RELATED"/>
    <property type="match status" value="1"/>
</dbReference>
<dbReference type="RefSeq" id="WP_074204386.1">
    <property type="nucleotide sequence ID" value="NZ_FSQW01000001.1"/>
</dbReference>
<keyword evidence="2 8" id="KW-0349">Heme</keyword>
<dbReference type="Proteomes" id="UP000185192">
    <property type="component" value="Unassembled WGS sequence"/>
</dbReference>
<dbReference type="AlphaFoldDB" id="A0A1N6D321"/>
<dbReference type="PRINTS" id="PR00359">
    <property type="entry name" value="BP450"/>
</dbReference>
<evidence type="ECO:0000256" key="2">
    <source>
        <dbReference type="ARBA" id="ARBA00022617"/>
    </source>
</evidence>
<dbReference type="SUPFAM" id="SSF48264">
    <property type="entry name" value="Cytochrome P450"/>
    <property type="match status" value="1"/>
</dbReference>
<keyword evidence="10" id="KW-1185">Reference proteome</keyword>
<dbReference type="PANTHER" id="PTHR46696:SF1">
    <property type="entry name" value="CYTOCHROME P450 YJIB-RELATED"/>
    <property type="match status" value="1"/>
</dbReference>
<evidence type="ECO:0000256" key="7">
    <source>
        <dbReference type="ARBA" id="ARBA00043906"/>
    </source>
</evidence>
<dbReference type="GO" id="GO:0016705">
    <property type="term" value="F:oxidoreductase activity, acting on paired donors, with incorporation or reduction of molecular oxygen"/>
    <property type="evidence" value="ECO:0007669"/>
    <property type="project" value="InterPro"/>
</dbReference>
<evidence type="ECO:0000256" key="6">
    <source>
        <dbReference type="ARBA" id="ARBA00023033"/>
    </source>
</evidence>
<dbReference type="STRING" id="1123272.SAMN02745824_1471"/>
<organism evidence="9 10">
    <name type="scientific">Parasphingorhabdus marina DSM 22363</name>
    <dbReference type="NCBI Taxonomy" id="1123272"/>
    <lineage>
        <taxon>Bacteria</taxon>
        <taxon>Pseudomonadati</taxon>
        <taxon>Pseudomonadota</taxon>
        <taxon>Alphaproteobacteria</taxon>
        <taxon>Sphingomonadales</taxon>
        <taxon>Sphingomonadaceae</taxon>
        <taxon>Parasphingorhabdus</taxon>
    </lineage>
</organism>
<dbReference type="InterPro" id="IPR017972">
    <property type="entry name" value="Cyt_P450_CS"/>
</dbReference>